<dbReference type="Proteomes" id="UP001501337">
    <property type="component" value="Unassembled WGS sequence"/>
</dbReference>
<name>A0ABP7P9J3_9GAMM</name>
<organism evidence="1 2">
    <name type="scientific">Allohahella marinimesophila</name>
    <dbReference type="NCBI Taxonomy" id="1054972"/>
    <lineage>
        <taxon>Bacteria</taxon>
        <taxon>Pseudomonadati</taxon>
        <taxon>Pseudomonadota</taxon>
        <taxon>Gammaproteobacteria</taxon>
        <taxon>Oceanospirillales</taxon>
        <taxon>Hahellaceae</taxon>
        <taxon>Allohahella</taxon>
    </lineage>
</organism>
<reference evidence="2" key="1">
    <citation type="journal article" date="2019" name="Int. J. Syst. Evol. Microbiol.">
        <title>The Global Catalogue of Microorganisms (GCM) 10K type strain sequencing project: providing services to taxonomists for standard genome sequencing and annotation.</title>
        <authorList>
            <consortium name="The Broad Institute Genomics Platform"/>
            <consortium name="The Broad Institute Genome Sequencing Center for Infectious Disease"/>
            <person name="Wu L."/>
            <person name="Ma J."/>
        </authorList>
    </citation>
    <scope>NUCLEOTIDE SEQUENCE [LARGE SCALE GENOMIC DNA]</scope>
    <source>
        <strain evidence="2">JCM 17555</strain>
    </source>
</reference>
<dbReference type="Pfam" id="PF08922">
    <property type="entry name" value="DUF1905"/>
    <property type="match status" value="1"/>
</dbReference>
<proteinExistence type="predicted"/>
<evidence type="ECO:0000313" key="1">
    <source>
        <dbReference type="EMBL" id="GAA3961926.1"/>
    </source>
</evidence>
<evidence type="ECO:0000313" key="2">
    <source>
        <dbReference type="Proteomes" id="UP001501337"/>
    </source>
</evidence>
<dbReference type="InterPro" id="IPR015018">
    <property type="entry name" value="DUF1905"/>
</dbReference>
<gene>
    <name evidence="1" type="ORF">GCM10022278_19950</name>
</gene>
<protein>
    <recommendedName>
        <fullName evidence="3">DUF1905 domain-containing protein</fullName>
    </recommendedName>
</protein>
<comment type="caution">
    <text evidence="1">The sequence shown here is derived from an EMBL/GenBank/DDBJ whole genome shotgun (WGS) entry which is preliminary data.</text>
</comment>
<evidence type="ECO:0008006" key="3">
    <source>
        <dbReference type="Google" id="ProtNLM"/>
    </source>
</evidence>
<dbReference type="EMBL" id="BAABBO010000009">
    <property type="protein sequence ID" value="GAA3961926.1"/>
    <property type="molecule type" value="Genomic_DNA"/>
</dbReference>
<dbReference type="SUPFAM" id="SSF141694">
    <property type="entry name" value="AF2212/PG0164-like"/>
    <property type="match status" value="1"/>
</dbReference>
<keyword evidence="2" id="KW-1185">Reference proteome</keyword>
<dbReference type="Gene3D" id="2.40.30.100">
    <property type="entry name" value="AF2212/PG0164-like"/>
    <property type="match status" value="1"/>
</dbReference>
<dbReference type="InterPro" id="IPR037079">
    <property type="entry name" value="AF2212/PG0164-like_sf"/>
</dbReference>
<sequence>MDGTLNGAAFREMLEPDGQLSHWLKVSVPLREAAGVSFGDLVKVEIVPLQEEPDPAVPEDFGKALEANPEAHLGWNSTTTLARLDWIHWMTSAKQKKTRAKRVAEGCDKLASGKRRVCCFDPSGFYSKAFTSPQPADSKPID</sequence>
<accession>A0ABP7P9J3</accession>
<dbReference type="Pfam" id="PF13376">
    <property type="entry name" value="OmdA"/>
    <property type="match status" value="1"/>
</dbReference>